<dbReference type="Pfam" id="PF17148">
    <property type="entry name" value="DUF5117"/>
    <property type="match status" value="1"/>
</dbReference>
<evidence type="ECO:0000313" key="6">
    <source>
        <dbReference type="EMBL" id="SER30533.1"/>
    </source>
</evidence>
<protein>
    <recommendedName>
        <fullName evidence="8">Peptidase</fullName>
    </recommendedName>
</protein>
<dbReference type="AlphaFoldDB" id="A0A1H9N542"/>
<organism evidence="6 7">
    <name type="scientific">Neolewinella agarilytica</name>
    <dbReference type="NCBI Taxonomy" id="478744"/>
    <lineage>
        <taxon>Bacteria</taxon>
        <taxon>Pseudomonadati</taxon>
        <taxon>Bacteroidota</taxon>
        <taxon>Saprospiria</taxon>
        <taxon>Saprospirales</taxon>
        <taxon>Lewinellaceae</taxon>
        <taxon>Neolewinella</taxon>
    </lineage>
</organism>
<evidence type="ECO:0000259" key="3">
    <source>
        <dbReference type="Pfam" id="PF16313"/>
    </source>
</evidence>
<dbReference type="InterPro" id="IPR033428">
    <property type="entry name" value="DUF5118"/>
</dbReference>
<proteinExistence type="predicted"/>
<feature type="chain" id="PRO_5011548662" description="Peptidase" evidence="2">
    <location>
        <begin position="23"/>
        <end position="821"/>
    </location>
</feature>
<dbReference type="InterPro" id="IPR024079">
    <property type="entry name" value="MetalloPept_cat_dom_sf"/>
</dbReference>
<evidence type="ECO:0000313" key="7">
    <source>
        <dbReference type="Proteomes" id="UP000199021"/>
    </source>
</evidence>
<sequence length="821" mass="91180">MKTVFYTLLCSLILLPCTCVSAQNTATKKTPTIEAKIAGMDKKDGYFDFYWDDDAGKIYLEIDRFDEEFLYVNSLAAGLGSNDIGLDRNQLGNTRVVYFDRVGPQVMLRQRNLGYRAISDNPDEVASVRDAFAQSTLAGFKVAAKTGDRVLVDLTPMLLTDAHGVISRLKRNKQGSYKIDASRSAVYLPKTKNFPKNSEFEASITFAGEATGRQLRSVTPTSGAFTLRMHHSFVELPDDNYTPRAFDPRSGYNARSYADYATPIDQPLVKRFIPRHRLEKKDPSAAMSEPVEPIIYYLDRGAPEPVKSALLEGARWWNQAYEAAGYKNAFQVEVLPEGADPMDVRYNVINWVHRSTRGWSYGSSVTDPRTGEIIKGHVLLGSLRVRQDFLLAQGLIKAYGKDGTTPDPRLEEMALARLRQLSAHEVGHTIGLAHNFAASTNNRASVMDYPHPYITLKDGEVDFSQAYAVGIGEWDKQTIKYGYSDFPEGADEAAELQKILAENQAKGLRYISDSDARPQGSSQPDAHLWDNGESPIVEMNRLLALRKHALDNFSEANIPVGMPLSELESVFVPVYLMHRYQVEAVAKMIGGYHYDYGVRGEQVSPRVRPVSIEEQKAATQALLMTLSPSTLGFNGKLSGLIPPPAMGYSRNRELFSTQNGGGFDPLAMAQSAADNTFTFLLHPHRLARIAEQAALGPLGGYPSLEDYLETIRIEVNRNVRKNTTNRFPLELAMMVDKRFVAHLIQLAANKDISERVRSVAFSKLRQMLGPLSNANNLTPIEVHDHYLSVTINQFLTDPRSVEISPAPKLPDGSPIGCGGFH</sequence>
<dbReference type="SUPFAM" id="SSF55486">
    <property type="entry name" value="Metalloproteases ('zincins'), catalytic domain"/>
    <property type="match status" value="1"/>
</dbReference>
<evidence type="ECO:0000259" key="4">
    <source>
        <dbReference type="Pfam" id="PF17148"/>
    </source>
</evidence>
<dbReference type="GO" id="GO:0008237">
    <property type="term" value="F:metallopeptidase activity"/>
    <property type="evidence" value="ECO:0007669"/>
    <property type="project" value="InterPro"/>
</dbReference>
<keyword evidence="7" id="KW-1185">Reference proteome</keyword>
<dbReference type="Proteomes" id="UP000199021">
    <property type="component" value="Unassembled WGS sequence"/>
</dbReference>
<feature type="region of interest" description="Disordered" evidence="1">
    <location>
        <begin position="802"/>
        <end position="821"/>
    </location>
</feature>
<dbReference type="CDD" id="cd04276">
    <property type="entry name" value="ZnMc_MMP_like_2"/>
    <property type="match status" value="1"/>
</dbReference>
<dbReference type="InterPro" id="IPR034032">
    <property type="entry name" value="Zn_MMP-like_bac"/>
</dbReference>
<dbReference type="PANTHER" id="PTHR38478:SF1">
    <property type="entry name" value="ZINC DEPENDENT METALLOPROTEASE DOMAIN LIPOPROTEIN"/>
    <property type="match status" value="1"/>
</dbReference>
<reference evidence="7" key="1">
    <citation type="submission" date="2016-10" db="EMBL/GenBank/DDBJ databases">
        <authorList>
            <person name="Varghese N."/>
            <person name="Submissions S."/>
        </authorList>
    </citation>
    <scope>NUCLEOTIDE SEQUENCE [LARGE SCALE GENOMIC DNA]</scope>
    <source>
        <strain evidence="7">DSM 24740</strain>
    </source>
</reference>
<gene>
    <name evidence="6" type="ORF">SAMN05444359_13344</name>
</gene>
<evidence type="ECO:0000256" key="2">
    <source>
        <dbReference type="SAM" id="SignalP"/>
    </source>
</evidence>
<feature type="domain" description="EcxA zinc-binding" evidence="3">
    <location>
        <begin position="409"/>
        <end position="721"/>
    </location>
</feature>
<dbReference type="Pfam" id="PF16313">
    <property type="entry name" value="DUF4953"/>
    <property type="match status" value="1"/>
</dbReference>
<dbReference type="STRING" id="478744.SAMN05444359_13344"/>
<dbReference type="InterPro" id="IPR032534">
    <property type="entry name" value="EcxA_zinc-bd"/>
</dbReference>
<dbReference type="OrthoDB" id="9776599at2"/>
<feature type="domain" description="DUF5117" evidence="4">
    <location>
        <begin position="90"/>
        <end position="281"/>
    </location>
</feature>
<dbReference type="InParanoid" id="A0A1H9N542"/>
<dbReference type="Pfam" id="PF17162">
    <property type="entry name" value="DUF5118"/>
    <property type="match status" value="1"/>
</dbReference>
<dbReference type="InterPro" id="IPR033413">
    <property type="entry name" value="DUF5117"/>
</dbReference>
<evidence type="ECO:0000256" key="1">
    <source>
        <dbReference type="SAM" id="MobiDB-lite"/>
    </source>
</evidence>
<dbReference type="PANTHER" id="PTHR38478">
    <property type="entry name" value="PEPTIDASE M1A AND M12B"/>
    <property type="match status" value="1"/>
</dbReference>
<dbReference type="Gene3D" id="3.40.390.10">
    <property type="entry name" value="Collagenase (Catalytic Domain)"/>
    <property type="match status" value="1"/>
</dbReference>
<feature type="domain" description="DUF5118" evidence="5">
    <location>
        <begin position="34"/>
        <end position="78"/>
    </location>
</feature>
<name>A0A1H9N542_9BACT</name>
<feature type="signal peptide" evidence="2">
    <location>
        <begin position="1"/>
        <end position="22"/>
    </location>
</feature>
<evidence type="ECO:0000259" key="5">
    <source>
        <dbReference type="Pfam" id="PF17162"/>
    </source>
</evidence>
<evidence type="ECO:0008006" key="8">
    <source>
        <dbReference type="Google" id="ProtNLM"/>
    </source>
</evidence>
<accession>A0A1H9N542</accession>
<dbReference type="RefSeq" id="WP_090172749.1">
    <property type="nucleotide sequence ID" value="NZ_FOFB01000033.1"/>
</dbReference>
<keyword evidence="2" id="KW-0732">Signal</keyword>
<dbReference type="EMBL" id="FOFB01000033">
    <property type="protein sequence ID" value="SER30533.1"/>
    <property type="molecule type" value="Genomic_DNA"/>
</dbReference>